<reference evidence="1 2" key="1">
    <citation type="journal article" date="2021" name="Hortic Res">
        <title>High-quality reference genome and annotation aids understanding of berry development for evergreen blueberry (Vaccinium darrowii).</title>
        <authorList>
            <person name="Yu J."/>
            <person name="Hulse-Kemp A.M."/>
            <person name="Babiker E."/>
            <person name="Staton M."/>
        </authorList>
    </citation>
    <scope>NUCLEOTIDE SEQUENCE [LARGE SCALE GENOMIC DNA]</scope>
    <source>
        <strain evidence="2">cv. NJ 8807/NJ 8810</strain>
        <tissue evidence="1">Young leaf</tissue>
    </source>
</reference>
<evidence type="ECO:0000313" key="1">
    <source>
        <dbReference type="EMBL" id="KAH7833267.1"/>
    </source>
</evidence>
<sequence length="97" mass="10842">MPVVAFPQWGDQVTDAKYLVDVFKVGIRMCRGEADDRVIPRDEVEKCLRDATSGPVAAEMKAKALKWKKAAEDAVAEGGSSERNMQEFVDEVRRRSV</sequence>
<evidence type="ECO:0000313" key="2">
    <source>
        <dbReference type="Proteomes" id="UP000828048"/>
    </source>
</evidence>
<dbReference type="Proteomes" id="UP000828048">
    <property type="component" value="Chromosome 2"/>
</dbReference>
<comment type="caution">
    <text evidence="1">The sequence shown here is derived from an EMBL/GenBank/DDBJ whole genome shotgun (WGS) entry which is preliminary data.</text>
</comment>
<name>A0ACB7WXW6_9ERIC</name>
<gene>
    <name evidence="1" type="ORF">Vadar_004673</name>
</gene>
<accession>A0ACB7WXW6</accession>
<protein>
    <submittedName>
        <fullName evidence="1">Uncharacterized protein</fullName>
    </submittedName>
</protein>
<dbReference type="EMBL" id="CM037152">
    <property type="protein sequence ID" value="KAH7833267.1"/>
    <property type="molecule type" value="Genomic_DNA"/>
</dbReference>
<keyword evidence="2" id="KW-1185">Reference proteome</keyword>
<proteinExistence type="predicted"/>
<organism evidence="1 2">
    <name type="scientific">Vaccinium darrowii</name>
    <dbReference type="NCBI Taxonomy" id="229202"/>
    <lineage>
        <taxon>Eukaryota</taxon>
        <taxon>Viridiplantae</taxon>
        <taxon>Streptophyta</taxon>
        <taxon>Embryophyta</taxon>
        <taxon>Tracheophyta</taxon>
        <taxon>Spermatophyta</taxon>
        <taxon>Magnoliopsida</taxon>
        <taxon>eudicotyledons</taxon>
        <taxon>Gunneridae</taxon>
        <taxon>Pentapetalae</taxon>
        <taxon>asterids</taxon>
        <taxon>Ericales</taxon>
        <taxon>Ericaceae</taxon>
        <taxon>Vaccinioideae</taxon>
        <taxon>Vaccinieae</taxon>
        <taxon>Vaccinium</taxon>
    </lineage>
</organism>